<reference evidence="2" key="4">
    <citation type="submission" date="2019-09" db="EMBL/GenBank/DDBJ databases">
        <title>Co-occurence of chitin degradation, pigmentation and bioactivity in marine Pseudoalteromonas.</title>
        <authorList>
            <person name="Sonnenschein E.C."/>
            <person name="Bech P.K."/>
        </authorList>
    </citation>
    <scope>NUCLEOTIDE SEQUENCE</scope>
    <source>
        <strain evidence="2">S1189</strain>
    </source>
</reference>
<evidence type="ECO:0008006" key="5">
    <source>
        <dbReference type="Google" id="ProtNLM"/>
    </source>
</evidence>
<protein>
    <recommendedName>
        <fullName evidence="5">DUF2175 domain-containing protein</fullName>
    </recommendedName>
</protein>
<dbReference type="Proteomes" id="UP000291338">
    <property type="component" value="Unassembled WGS sequence"/>
</dbReference>
<comment type="caution">
    <text evidence="1">The sequence shown here is derived from an EMBL/GenBank/DDBJ whole genome shotgun (WGS) entry which is preliminary data.</text>
</comment>
<accession>A0A4Q7IQL9</accession>
<dbReference type="RefSeq" id="WP_130255241.1">
    <property type="nucleotide sequence ID" value="NZ_PNCM01000042.1"/>
</dbReference>
<proteinExistence type="predicted"/>
<organism evidence="1 3">
    <name type="scientific">Pseudoalteromonas phenolica</name>
    <dbReference type="NCBI Taxonomy" id="161398"/>
    <lineage>
        <taxon>Bacteria</taxon>
        <taxon>Pseudomonadati</taxon>
        <taxon>Pseudomonadota</taxon>
        <taxon>Gammaproteobacteria</taxon>
        <taxon>Alteromonadales</taxon>
        <taxon>Pseudoalteromonadaceae</taxon>
        <taxon>Pseudoalteromonas</taxon>
    </lineage>
</organism>
<evidence type="ECO:0000313" key="4">
    <source>
        <dbReference type="Proteomes" id="UP000307362"/>
    </source>
</evidence>
<evidence type="ECO:0000313" key="1">
    <source>
        <dbReference type="EMBL" id="RZQ53427.1"/>
    </source>
</evidence>
<gene>
    <name evidence="1" type="ORF">C1E23_08995</name>
    <name evidence="2" type="ORF">CWB73_17210</name>
</gene>
<sequence length="83" mass="9395">MALNCIFCHQCVVNTDNSKGHPISVPPYGIAHSYCAEQDLLLKRIFKGIHIAELDNESFQELKEMVLAEDNVRNGMTDEIDLF</sequence>
<reference evidence="4" key="3">
    <citation type="submission" date="2019-06" db="EMBL/GenBank/DDBJ databases">
        <title>Co-occurence of chitin degradation, pigmentation and bioactivity in marine Pseudoalteromonas.</title>
        <authorList>
            <person name="Sonnenschein E.C."/>
            <person name="Bech P.K."/>
        </authorList>
    </citation>
    <scope>NUCLEOTIDE SEQUENCE [LARGE SCALE GENOMIC DNA]</scope>
    <source>
        <strain evidence="4">S1189</strain>
    </source>
</reference>
<dbReference type="AlphaFoldDB" id="A0A4Q7IQL9"/>
<dbReference type="EMBL" id="PNCM01000042">
    <property type="protein sequence ID" value="TMP78290.1"/>
    <property type="molecule type" value="Genomic_DNA"/>
</dbReference>
<dbReference type="OrthoDB" id="6308949at2"/>
<name>A0A4Q7IQL9_9GAMM</name>
<reference evidence="1 3" key="2">
    <citation type="submission" date="2018-01" db="EMBL/GenBank/DDBJ databases">
        <title>Co-occurrence of chitin degradation, pigmentation and bioactivity in marine Pseudoalteromonas.</title>
        <authorList>
            <person name="Paulsen S."/>
            <person name="Gram L."/>
            <person name="Machado H."/>
        </authorList>
    </citation>
    <scope>NUCLEOTIDE SEQUENCE [LARGE SCALE GENOMIC DNA]</scope>
    <source>
        <strain evidence="1 3">S3898</strain>
    </source>
</reference>
<evidence type="ECO:0000313" key="2">
    <source>
        <dbReference type="EMBL" id="TMP78290.1"/>
    </source>
</evidence>
<dbReference type="Proteomes" id="UP000307362">
    <property type="component" value="Unassembled WGS sequence"/>
</dbReference>
<dbReference type="EMBL" id="PPSX01000028">
    <property type="protein sequence ID" value="RZQ53427.1"/>
    <property type="molecule type" value="Genomic_DNA"/>
</dbReference>
<evidence type="ECO:0000313" key="3">
    <source>
        <dbReference type="Proteomes" id="UP000291338"/>
    </source>
</evidence>
<reference evidence="2 4" key="1">
    <citation type="submission" date="2017-12" db="EMBL/GenBank/DDBJ databases">
        <authorList>
            <person name="Paulsen S."/>
            <person name="Gram L.K."/>
        </authorList>
    </citation>
    <scope>NUCLEOTIDE SEQUENCE [LARGE SCALE GENOMIC DNA]</scope>
    <source>
        <strain evidence="2 4">S1189</strain>
    </source>
</reference>